<evidence type="ECO:0000313" key="3">
    <source>
        <dbReference type="EMBL" id="CAJ1377377.1"/>
    </source>
</evidence>
<keyword evidence="4" id="KW-1185">Reference proteome</keyword>
<dbReference type="EMBL" id="CAUJNA010000458">
    <property type="protein sequence ID" value="CAJ1377377.1"/>
    <property type="molecule type" value="Genomic_DNA"/>
</dbReference>
<feature type="coiled-coil region" evidence="1">
    <location>
        <begin position="6"/>
        <end position="33"/>
    </location>
</feature>
<proteinExistence type="predicted"/>
<accession>A0AA36HZB9</accession>
<organism evidence="3 4">
    <name type="scientific">Effrenium voratum</name>
    <dbReference type="NCBI Taxonomy" id="2562239"/>
    <lineage>
        <taxon>Eukaryota</taxon>
        <taxon>Sar</taxon>
        <taxon>Alveolata</taxon>
        <taxon>Dinophyceae</taxon>
        <taxon>Suessiales</taxon>
        <taxon>Symbiodiniaceae</taxon>
        <taxon>Effrenium</taxon>
    </lineage>
</organism>
<dbReference type="Proteomes" id="UP001178507">
    <property type="component" value="Unassembled WGS sequence"/>
</dbReference>
<name>A0AA36HZB9_9DINO</name>
<protein>
    <submittedName>
        <fullName evidence="3">Uncharacterized protein</fullName>
    </submittedName>
</protein>
<keyword evidence="1" id="KW-0175">Coiled coil</keyword>
<evidence type="ECO:0000313" key="4">
    <source>
        <dbReference type="Proteomes" id="UP001178507"/>
    </source>
</evidence>
<gene>
    <name evidence="3" type="ORF">EVOR1521_LOCUS6192</name>
</gene>
<feature type="compositionally biased region" description="Basic and acidic residues" evidence="2">
    <location>
        <begin position="134"/>
        <end position="157"/>
    </location>
</feature>
<dbReference type="AlphaFoldDB" id="A0AA36HZB9"/>
<evidence type="ECO:0000256" key="1">
    <source>
        <dbReference type="SAM" id="Coils"/>
    </source>
</evidence>
<comment type="caution">
    <text evidence="3">The sequence shown here is derived from an EMBL/GenBank/DDBJ whole genome shotgun (WGS) entry which is preliminary data.</text>
</comment>
<reference evidence="3" key="1">
    <citation type="submission" date="2023-08" db="EMBL/GenBank/DDBJ databases">
        <authorList>
            <person name="Chen Y."/>
            <person name="Shah S."/>
            <person name="Dougan E. K."/>
            <person name="Thang M."/>
            <person name="Chan C."/>
        </authorList>
    </citation>
    <scope>NUCLEOTIDE SEQUENCE</scope>
</reference>
<evidence type="ECO:0000256" key="2">
    <source>
        <dbReference type="SAM" id="MobiDB-lite"/>
    </source>
</evidence>
<sequence length="157" mass="17902">MDEGEAKIMAKEVEDAEKEMRAAKARLRRLCETKSNGKLKVPAWLHEAWKSGDKGAMAEEKLISILEKSHTKKDMKQNKIEEGWYSKDDMVKVLKWGSKKVEGAIEVCNADPANLVRASRYGGEPEYWVSTRETGSRTQEEKIVEMRKTTSQDGLKR</sequence>
<feature type="region of interest" description="Disordered" evidence="2">
    <location>
        <begin position="130"/>
        <end position="157"/>
    </location>
</feature>